<dbReference type="Proteomes" id="UP000198531">
    <property type="component" value="Unassembled WGS sequence"/>
</dbReference>
<dbReference type="EMBL" id="FOYT01000001">
    <property type="protein sequence ID" value="SFR36331.1"/>
    <property type="molecule type" value="Genomic_DNA"/>
</dbReference>
<evidence type="ECO:0000313" key="3">
    <source>
        <dbReference type="Proteomes" id="UP000198531"/>
    </source>
</evidence>
<feature type="transmembrane region" description="Helical" evidence="1">
    <location>
        <begin position="12"/>
        <end position="31"/>
    </location>
</feature>
<organism evidence="2 3">
    <name type="scientific">Halogeometricum rufum</name>
    <dbReference type="NCBI Taxonomy" id="553469"/>
    <lineage>
        <taxon>Archaea</taxon>
        <taxon>Methanobacteriati</taxon>
        <taxon>Methanobacteriota</taxon>
        <taxon>Stenosarchaea group</taxon>
        <taxon>Halobacteria</taxon>
        <taxon>Halobacteriales</taxon>
        <taxon>Haloferacaceae</taxon>
        <taxon>Halogeometricum</taxon>
    </lineage>
</organism>
<keyword evidence="1" id="KW-0472">Membrane</keyword>
<accession>A0A1I6G2H5</accession>
<dbReference type="STRING" id="553469.SAMN04487947_0449"/>
<keyword evidence="1" id="KW-1133">Transmembrane helix</keyword>
<sequence>MSENLPGVVFQFASIVIIVVILVVVAYVWLFQPLGRMKR</sequence>
<keyword evidence="1" id="KW-0812">Transmembrane</keyword>
<reference evidence="3" key="1">
    <citation type="submission" date="2016-10" db="EMBL/GenBank/DDBJ databases">
        <authorList>
            <person name="Varghese N."/>
            <person name="Submissions S."/>
        </authorList>
    </citation>
    <scope>NUCLEOTIDE SEQUENCE [LARGE SCALE GENOMIC DNA]</scope>
    <source>
        <strain evidence="3">CGMCC 1.7736</strain>
    </source>
</reference>
<evidence type="ECO:0000256" key="1">
    <source>
        <dbReference type="SAM" id="Phobius"/>
    </source>
</evidence>
<gene>
    <name evidence="2" type="ORF">SAMN04487947_0449</name>
</gene>
<dbReference type="AlphaFoldDB" id="A0A1I6G2H5"/>
<name>A0A1I6G2H5_9EURY</name>
<proteinExistence type="predicted"/>
<protein>
    <submittedName>
        <fullName evidence="2">Uncharacterized protein</fullName>
    </submittedName>
</protein>
<evidence type="ECO:0000313" key="2">
    <source>
        <dbReference type="EMBL" id="SFR36331.1"/>
    </source>
</evidence>
<keyword evidence="3" id="KW-1185">Reference proteome</keyword>